<feature type="transmembrane region" description="Helical" evidence="1">
    <location>
        <begin position="271"/>
        <end position="290"/>
    </location>
</feature>
<sequence>MNTLCLYKFYFKDSFQGILSHPFLRKKYIRIILSLGFIFLYFFYFYINVKQVNIVKNIADSTTLNQLMIAKRQTLSSLYNLTGLLAGLIFLLLESGVHLNEKSLYFTKALPFSKKDIINSERLFYLTLALILFELYVFIIIPMLVLITTRLITAMIIVISAHFFFIGIFQMLRFIYSCLHHRWGRRIYRLILIIVFYFHFVDIRYKIDSYIANKPINLLAIMMISMIVGIALFLMSWSMQKDLNLYMRSEYKFIPACSHSVYLLALIRTRFFKIVCILVAVLSFYCHFVIKDNEGLNFLLPFLSLIFLYYGNTTLSLRRMFTHYRIKPLYELFWLTLFICIAGIPSLFVGIMTHHNVQVFLYGFNLSLSALILGILLPKRISNMNELITSIVIILLMMIYLLANTYVLCAILMILWIIAYYTLKEATQ</sequence>
<dbReference type="AlphaFoldDB" id="A0A0R2HCI7"/>
<feature type="transmembrane region" description="Helical" evidence="1">
    <location>
        <begin position="123"/>
        <end position="145"/>
    </location>
</feature>
<feature type="transmembrane region" description="Helical" evidence="1">
    <location>
        <begin position="296"/>
        <end position="312"/>
    </location>
</feature>
<dbReference type="EMBL" id="JQBL01000006">
    <property type="protein sequence ID" value="KRN50736.1"/>
    <property type="molecule type" value="Genomic_DNA"/>
</dbReference>
<protein>
    <submittedName>
        <fullName evidence="2">Uncharacterized protein</fullName>
    </submittedName>
</protein>
<comment type="caution">
    <text evidence="2">The sequence shown here is derived from an EMBL/GenBank/DDBJ whole genome shotgun (WGS) entry which is preliminary data.</text>
</comment>
<feature type="transmembrane region" description="Helical" evidence="1">
    <location>
        <begin position="28"/>
        <end position="47"/>
    </location>
</feature>
<organism evidence="2 3">
    <name type="scientific">Kandleria vitulina DSM 20405</name>
    <dbReference type="NCBI Taxonomy" id="1410657"/>
    <lineage>
        <taxon>Bacteria</taxon>
        <taxon>Bacillati</taxon>
        <taxon>Bacillota</taxon>
        <taxon>Erysipelotrichia</taxon>
        <taxon>Erysipelotrichales</taxon>
        <taxon>Coprobacillaceae</taxon>
        <taxon>Kandleria</taxon>
    </lineage>
</organism>
<gene>
    <name evidence="2" type="ORF">IV49_GL001821</name>
</gene>
<evidence type="ECO:0000313" key="2">
    <source>
        <dbReference type="EMBL" id="KRN50736.1"/>
    </source>
</evidence>
<feature type="transmembrane region" description="Helical" evidence="1">
    <location>
        <begin position="77"/>
        <end position="93"/>
    </location>
</feature>
<evidence type="ECO:0000256" key="1">
    <source>
        <dbReference type="SAM" id="Phobius"/>
    </source>
</evidence>
<keyword evidence="3" id="KW-1185">Reference proteome</keyword>
<keyword evidence="1" id="KW-0812">Transmembrane</keyword>
<feature type="transmembrane region" description="Helical" evidence="1">
    <location>
        <begin position="332"/>
        <end position="353"/>
    </location>
</feature>
<dbReference type="Proteomes" id="UP000051841">
    <property type="component" value="Unassembled WGS sequence"/>
</dbReference>
<reference evidence="2 3" key="1">
    <citation type="journal article" date="2015" name="Genome Announc.">
        <title>Expanding the biotechnology potential of lactobacilli through comparative genomics of 213 strains and associated genera.</title>
        <authorList>
            <person name="Sun Z."/>
            <person name="Harris H.M."/>
            <person name="McCann A."/>
            <person name="Guo C."/>
            <person name="Argimon S."/>
            <person name="Zhang W."/>
            <person name="Yang X."/>
            <person name="Jeffery I.B."/>
            <person name="Cooney J.C."/>
            <person name="Kagawa T.F."/>
            <person name="Liu W."/>
            <person name="Song Y."/>
            <person name="Salvetti E."/>
            <person name="Wrobel A."/>
            <person name="Rasinkangas P."/>
            <person name="Parkhill J."/>
            <person name="Rea M.C."/>
            <person name="O'Sullivan O."/>
            <person name="Ritari J."/>
            <person name="Douillard F.P."/>
            <person name="Paul Ross R."/>
            <person name="Yang R."/>
            <person name="Briner A.E."/>
            <person name="Felis G.E."/>
            <person name="de Vos W.M."/>
            <person name="Barrangou R."/>
            <person name="Klaenhammer T.R."/>
            <person name="Caufield P.W."/>
            <person name="Cui Y."/>
            <person name="Zhang H."/>
            <person name="O'Toole P.W."/>
        </authorList>
    </citation>
    <scope>NUCLEOTIDE SEQUENCE [LARGE SCALE GENOMIC DNA]</scope>
    <source>
        <strain evidence="2 3">DSM 20405</strain>
    </source>
</reference>
<feature type="transmembrane region" description="Helical" evidence="1">
    <location>
        <begin position="219"/>
        <end position="239"/>
    </location>
</feature>
<evidence type="ECO:0000313" key="3">
    <source>
        <dbReference type="Proteomes" id="UP000051841"/>
    </source>
</evidence>
<feature type="transmembrane region" description="Helical" evidence="1">
    <location>
        <begin position="359"/>
        <end position="378"/>
    </location>
</feature>
<keyword evidence="1" id="KW-1133">Transmembrane helix</keyword>
<feature type="transmembrane region" description="Helical" evidence="1">
    <location>
        <begin position="187"/>
        <end position="207"/>
    </location>
</feature>
<feature type="transmembrane region" description="Helical" evidence="1">
    <location>
        <begin position="151"/>
        <end position="175"/>
    </location>
</feature>
<name>A0A0R2HCI7_9FIRM</name>
<proteinExistence type="predicted"/>
<dbReference type="PATRIC" id="fig|1410657.5.peg.1876"/>
<accession>A0A0R2HCI7</accession>
<feature type="transmembrane region" description="Helical" evidence="1">
    <location>
        <begin position="390"/>
        <end position="423"/>
    </location>
</feature>
<keyword evidence="1" id="KW-0472">Membrane</keyword>